<feature type="signal peptide" evidence="2">
    <location>
        <begin position="1"/>
        <end position="23"/>
    </location>
</feature>
<name>A0A0E3JHW9_9BACT</name>
<feature type="compositionally biased region" description="Basic and acidic residues" evidence="1">
    <location>
        <begin position="51"/>
        <end position="61"/>
    </location>
</feature>
<feature type="domain" description="DUF6531" evidence="3">
    <location>
        <begin position="813"/>
        <end position="864"/>
    </location>
</feature>
<feature type="region of interest" description="Disordered" evidence="1">
    <location>
        <begin position="51"/>
        <end position="126"/>
    </location>
</feature>
<sequence>MALVALAVAAVAGVFTAIPQVVAEPRHDAANRGPLDDPAFLQRERERLFGDEGRSSWRDPIGEPPGPAPEHAARPGRDDAFEGGPWDSGSEQVRQRFERSAAYRRSPEGRAARERSRTAHGRRDREEALALARDRFPEAARQPPFKPLVLSRGERVVGYQGRFNALVELAQPNGAATTALAESTFPLRSDAGSGEPAPVSLALQERDDGYEPNNPVSPLRISKRVAAGVRLADLRITAADSSDPVALSDNTLFFANAGGADRDLDLMVTPDPLGVEFAWQLRSERSPELLSLRFDLPDGAAIRLGSTANLDRAEIVRDGKTVATVAPPRAYDAKGQPVRASYSVRGSSLLVEVRHRAEDLAYPVLVDPAVDHYLTDSQNQPLHDCSGGWVSPGNRWQFAVVQGSGWSWGEECEGLYVVKWGFGSGDWAQWYLRSVNVNTFFERSHYWASHYLAGGWRSCILEAGWTAAGDWDHGRWYHYPPYTPPTYAPQNFVATSPWMYAQGLEYSGDPYYRGDGCVPHNNNFKDHFFTSPQPDNYLLFGHYIHSGSDWGAPSYGVLRGATVYHNDNDSPSLTASHSVPPGGWARRSTPTVAASATEAGLGVKAFTLHLQTTDGSWRTVTRERNCEGGTKYPCQPPEWSQTIGYDTDDVDPGAAGSQPSPEGINTAQLAAWDATGKASNVVSWPLKVDRSGPAIEATGSVVDAGTVRDVPYVLDLDVSDGSGSGASARSGVQSVTVSVNGDTVRTVTPDCTNVPDNCKPEPFQVSFDGSDMAEGDHRVEVTAIDRVGNTTTQQVASFKVKHAATADIGPGEVNLLNGTFTTTAADASFPGFSASLALSRTYSSRNPAANVDPMFGPGWLSSLPVPEAAAEYVAIGVSGDGTATLTMADGLRLGFKPAGGTAYGAPAGFKHLRLTKPGEDSFRLADTDGNVITFARPDPDRKRFVPTQVDHARRGRDEPDVAELRGGGRRHPAEAGPRARSEWRQLQRRTDGGLPRPFVRVRI</sequence>
<dbReference type="InterPro" id="IPR045351">
    <property type="entry name" value="DUF6531"/>
</dbReference>
<dbReference type="InterPro" id="IPR013783">
    <property type="entry name" value="Ig-like_fold"/>
</dbReference>
<feature type="compositionally biased region" description="Basic and acidic residues" evidence="1">
    <location>
        <begin position="971"/>
        <end position="991"/>
    </location>
</feature>
<keyword evidence="2" id="KW-0732">Signal</keyword>
<feature type="chain" id="PRO_5002410788" evidence="2">
    <location>
        <begin position="24"/>
        <end position="1003"/>
    </location>
</feature>
<accession>A0A0E3JHW9</accession>
<evidence type="ECO:0000256" key="1">
    <source>
        <dbReference type="SAM" id="MobiDB-lite"/>
    </source>
</evidence>
<evidence type="ECO:0000256" key="2">
    <source>
        <dbReference type="SAM" id="SignalP"/>
    </source>
</evidence>
<evidence type="ECO:0000259" key="3">
    <source>
        <dbReference type="Pfam" id="PF20148"/>
    </source>
</evidence>
<feature type="compositionally biased region" description="Basic and acidic residues" evidence="1">
    <location>
        <begin position="93"/>
        <end position="126"/>
    </location>
</feature>
<protein>
    <submittedName>
        <fullName evidence="4">Putative large secreted protein</fullName>
    </submittedName>
</protein>
<dbReference type="Gene3D" id="2.60.40.10">
    <property type="entry name" value="Immunoglobulins"/>
    <property type="match status" value="1"/>
</dbReference>
<dbReference type="Pfam" id="PF20148">
    <property type="entry name" value="DUF6531"/>
    <property type="match status" value="1"/>
</dbReference>
<feature type="compositionally biased region" description="Basic and acidic residues" evidence="1">
    <location>
        <begin position="951"/>
        <end position="963"/>
    </location>
</feature>
<feature type="compositionally biased region" description="Basic and acidic residues" evidence="1">
    <location>
        <begin position="71"/>
        <end position="80"/>
    </location>
</feature>
<dbReference type="AlphaFoldDB" id="A0A0E3JHW9"/>
<proteinExistence type="predicted"/>
<evidence type="ECO:0000313" key="4">
    <source>
        <dbReference type="EMBL" id="AKA59506.1"/>
    </source>
</evidence>
<organism evidence="4">
    <name type="scientific">uncultured bacterium NM_1663</name>
    <dbReference type="NCBI Taxonomy" id="1630017"/>
    <lineage>
        <taxon>Bacteria</taxon>
        <taxon>environmental samples</taxon>
    </lineage>
</organism>
<feature type="region of interest" description="Disordered" evidence="1">
    <location>
        <begin position="951"/>
        <end position="997"/>
    </location>
</feature>
<dbReference type="EMBL" id="KP830097">
    <property type="protein sequence ID" value="AKA59506.1"/>
    <property type="molecule type" value="Genomic_DNA"/>
</dbReference>
<reference evidence="4" key="1">
    <citation type="journal article" date="2015" name="Proc. Natl. Acad. Sci. U.S.A.">
        <title>Multiplexed metagenome mining using short DNA sequence tags facilitates targeted discovery of epoxyketone proteasome inhibitors.</title>
        <authorList>
            <person name="Owen J.G."/>
            <person name="Charlop-Powers Z."/>
            <person name="Smith A.G."/>
            <person name="Ternei M.A."/>
            <person name="Calle P.Y."/>
            <person name="Reddy B.V."/>
            <person name="Montiel D."/>
            <person name="Brady S.F."/>
        </authorList>
    </citation>
    <scope>NUCLEOTIDE SEQUENCE</scope>
</reference>